<feature type="compositionally biased region" description="Basic residues" evidence="1">
    <location>
        <begin position="772"/>
        <end position="785"/>
    </location>
</feature>
<sequence length="797" mass="86285">MADSVPLISVSAEAEDENFSLSDSEEANKAKSMIASRMRRRQKQKRKPSDGQVKPSLGSLMIDDGDESGLTDVETVECEHDGSSGNSKSSTPVEDFTPIFDAVLQPAITQIIDDHEGNTHVSTIVRGVVATLDDSDLSNADDEEDAGERKLTLMEALTDVEDFEDSGDESEYRSDNSEMNKLIGQLELGGDVSTSNQEEEGAGRPAPHYQAKSGSSSMLLCPKSAAGRKKTRKTRTKKRAASSAIQSHLSVANADDAPLTDVESVSGVEDSESHSGSTPYGNVLLLRVDHEEEGATDVEDFRFSDDEEGKPSVVVRLTPGITVTGETSETESYDCSGRSSRLGLTDVESVSGMEDENYVPPPIGGSGLLIPQNTDDPLTDVEDIDNVEEEAPSPAPVIPRNGPALHGGQQHVVTIQEDENGRVTSRKYTGSPGLLGFVDSSQREEGVSDVEYINASEDEPDEQSRGVTPEIEMFAGSTVRVKRHSLSMDPEAEEQRGAEDNEPDQSASHYSLMPPVMAAEILTDTEDMDMSDNEMNQVDVQEEHWTEEVEANEPAAVSDVSSAGRSIEVLLTCIHIYAIFRMLNRMGTWGNWVTLMATKASAKSTSRSNWNPAEGELRRIQISPYPSSADDEMSADESEKIIVYTSPTFRFADSAGRYFSSSPPPLPSTPGPYQLMEGGRPVKAEVKLMVKTADVGKQAIEIRSIREFVDLPPGHQSSGPFSRIFQSGSSSPPPISSSPPPLIRRVPSPTTTTSSVSPSSSPTHSPQVPERRNRKSRRLFAHHQRPASPALGKSEKT</sequence>
<dbReference type="AlphaFoldDB" id="E9FTP2"/>
<organism evidence="2 3">
    <name type="scientific">Daphnia pulex</name>
    <name type="common">Water flea</name>
    <dbReference type="NCBI Taxonomy" id="6669"/>
    <lineage>
        <taxon>Eukaryota</taxon>
        <taxon>Metazoa</taxon>
        <taxon>Ecdysozoa</taxon>
        <taxon>Arthropoda</taxon>
        <taxon>Crustacea</taxon>
        <taxon>Branchiopoda</taxon>
        <taxon>Diplostraca</taxon>
        <taxon>Cladocera</taxon>
        <taxon>Anomopoda</taxon>
        <taxon>Daphniidae</taxon>
        <taxon>Daphnia</taxon>
    </lineage>
</organism>
<gene>
    <name evidence="2" type="ORF">DAPPUDRAFT_95005</name>
</gene>
<feature type="region of interest" description="Disordered" evidence="1">
    <location>
        <begin position="192"/>
        <end position="280"/>
    </location>
</feature>
<feature type="compositionally biased region" description="Low complexity" evidence="1">
    <location>
        <begin position="743"/>
        <end position="766"/>
    </location>
</feature>
<dbReference type="HOGENOM" id="CLU_352761_0_0_1"/>
<protein>
    <submittedName>
        <fullName evidence="2">Uncharacterized protein</fullName>
    </submittedName>
</protein>
<feature type="compositionally biased region" description="Pro residues" evidence="1">
    <location>
        <begin position="731"/>
        <end position="742"/>
    </location>
</feature>
<name>E9FTP2_DAPPU</name>
<dbReference type="OrthoDB" id="6784346at2759"/>
<evidence type="ECO:0000313" key="3">
    <source>
        <dbReference type="Proteomes" id="UP000000305"/>
    </source>
</evidence>
<feature type="region of interest" description="Disordered" evidence="1">
    <location>
        <begin position="710"/>
        <end position="797"/>
    </location>
</feature>
<evidence type="ECO:0000256" key="1">
    <source>
        <dbReference type="SAM" id="MobiDB-lite"/>
    </source>
</evidence>
<evidence type="ECO:0000313" key="2">
    <source>
        <dbReference type="EMBL" id="EFX89401.1"/>
    </source>
</evidence>
<feature type="compositionally biased region" description="Polar residues" evidence="1">
    <location>
        <begin position="83"/>
        <end position="92"/>
    </location>
</feature>
<feature type="compositionally biased region" description="Basic residues" evidence="1">
    <location>
        <begin position="37"/>
        <end position="46"/>
    </location>
</feature>
<feature type="region of interest" description="Disordered" evidence="1">
    <location>
        <begin position="482"/>
        <end position="509"/>
    </location>
</feature>
<feature type="compositionally biased region" description="Basic residues" evidence="1">
    <location>
        <begin position="226"/>
        <end position="240"/>
    </location>
</feature>
<dbReference type="KEGG" id="dpx:DAPPUDRAFT_95005"/>
<feature type="compositionally biased region" description="Polar residues" evidence="1">
    <location>
        <begin position="715"/>
        <end position="726"/>
    </location>
</feature>
<dbReference type="Proteomes" id="UP000000305">
    <property type="component" value="Unassembled WGS sequence"/>
</dbReference>
<dbReference type="InParanoid" id="E9FTP2"/>
<reference evidence="2 3" key="1">
    <citation type="journal article" date="2011" name="Science">
        <title>The ecoresponsive genome of Daphnia pulex.</title>
        <authorList>
            <person name="Colbourne J.K."/>
            <person name="Pfrender M.E."/>
            <person name="Gilbert D."/>
            <person name="Thomas W.K."/>
            <person name="Tucker A."/>
            <person name="Oakley T.H."/>
            <person name="Tokishita S."/>
            <person name="Aerts A."/>
            <person name="Arnold G.J."/>
            <person name="Basu M.K."/>
            <person name="Bauer D.J."/>
            <person name="Caceres C.E."/>
            <person name="Carmel L."/>
            <person name="Casola C."/>
            <person name="Choi J.H."/>
            <person name="Detter J.C."/>
            <person name="Dong Q."/>
            <person name="Dusheyko S."/>
            <person name="Eads B.D."/>
            <person name="Frohlich T."/>
            <person name="Geiler-Samerotte K.A."/>
            <person name="Gerlach D."/>
            <person name="Hatcher P."/>
            <person name="Jogdeo S."/>
            <person name="Krijgsveld J."/>
            <person name="Kriventseva E.V."/>
            <person name="Kultz D."/>
            <person name="Laforsch C."/>
            <person name="Lindquist E."/>
            <person name="Lopez J."/>
            <person name="Manak J.R."/>
            <person name="Muller J."/>
            <person name="Pangilinan J."/>
            <person name="Patwardhan R.P."/>
            <person name="Pitluck S."/>
            <person name="Pritham E.J."/>
            <person name="Rechtsteiner A."/>
            <person name="Rho M."/>
            <person name="Rogozin I.B."/>
            <person name="Sakarya O."/>
            <person name="Salamov A."/>
            <person name="Schaack S."/>
            <person name="Shapiro H."/>
            <person name="Shiga Y."/>
            <person name="Skalitzky C."/>
            <person name="Smith Z."/>
            <person name="Souvorov A."/>
            <person name="Sung W."/>
            <person name="Tang Z."/>
            <person name="Tsuchiya D."/>
            <person name="Tu H."/>
            <person name="Vos H."/>
            <person name="Wang M."/>
            <person name="Wolf Y.I."/>
            <person name="Yamagata H."/>
            <person name="Yamada T."/>
            <person name="Ye Y."/>
            <person name="Shaw J.R."/>
            <person name="Andrews J."/>
            <person name="Crease T.J."/>
            <person name="Tang H."/>
            <person name="Lucas S.M."/>
            <person name="Robertson H.M."/>
            <person name="Bork P."/>
            <person name="Koonin E.V."/>
            <person name="Zdobnov E.M."/>
            <person name="Grigoriev I.V."/>
            <person name="Lynch M."/>
            <person name="Boore J.L."/>
        </authorList>
    </citation>
    <scope>NUCLEOTIDE SEQUENCE [LARGE SCALE GENOMIC DNA]</scope>
</reference>
<keyword evidence="3" id="KW-1185">Reference proteome</keyword>
<feature type="region of interest" description="Disordered" evidence="1">
    <location>
        <begin position="1"/>
        <end position="94"/>
    </location>
</feature>
<accession>E9FTP2</accession>
<proteinExistence type="predicted"/>
<dbReference type="EMBL" id="GL732524">
    <property type="protein sequence ID" value="EFX89401.1"/>
    <property type="molecule type" value="Genomic_DNA"/>
</dbReference>